<keyword evidence="2" id="KW-1185">Reference proteome</keyword>
<dbReference type="AlphaFoldDB" id="A0A8X6FI96"/>
<protein>
    <submittedName>
        <fullName evidence="1">Uncharacterized protein</fullName>
    </submittedName>
</protein>
<dbReference type="EMBL" id="BMAO01002526">
    <property type="protein sequence ID" value="GFQ81355.1"/>
    <property type="molecule type" value="Genomic_DNA"/>
</dbReference>
<sequence length="107" mass="12296">MHIFITGNHRLSFSRCASEVGASKENRPFSSLSGDLESIERVLPINLSLFFSSKDPFSPGAWEGRKEPKQKHVLLMSHKSYAFMDTDRLFWYVRHVSLHNCCSQDGY</sequence>
<proteinExistence type="predicted"/>
<gene>
    <name evidence="1" type="ORF">TNCT_726231</name>
</gene>
<organism evidence="1 2">
    <name type="scientific">Trichonephila clavata</name>
    <name type="common">Joro spider</name>
    <name type="synonym">Nephila clavata</name>
    <dbReference type="NCBI Taxonomy" id="2740835"/>
    <lineage>
        <taxon>Eukaryota</taxon>
        <taxon>Metazoa</taxon>
        <taxon>Ecdysozoa</taxon>
        <taxon>Arthropoda</taxon>
        <taxon>Chelicerata</taxon>
        <taxon>Arachnida</taxon>
        <taxon>Araneae</taxon>
        <taxon>Araneomorphae</taxon>
        <taxon>Entelegynae</taxon>
        <taxon>Araneoidea</taxon>
        <taxon>Nephilidae</taxon>
        <taxon>Trichonephila</taxon>
    </lineage>
</organism>
<comment type="caution">
    <text evidence="1">The sequence shown here is derived from an EMBL/GenBank/DDBJ whole genome shotgun (WGS) entry which is preliminary data.</text>
</comment>
<accession>A0A8X6FI96</accession>
<evidence type="ECO:0000313" key="2">
    <source>
        <dbReference type="Proteomes" id="UP000887116"/>
    </source>
</evidence>
<name>A0A8X6FI96_TRICU</name>
<evidence type="ECO:0000313" key="1">
    <source>
        <dbReference type="EMBL" id="GFQ81355.1"/>
    </source>
</evidence>
<dbReference type="Proteomes" id="UP000887116">
    <property type="component" value="Unassembled WGS sequence"/>
</dbReference>
<reference evidence="1" key="1">
    <citation type="submission" date="2020-07" db="EMBL/GenBank/DDBJ databases">
        <title>Multicomponent nature underlies the extraordinary mechanical properties of spider dragline silk.</title>
        <authorList>
            <person name="Kono N."/>
            <person name="Nakamura H."/>
            <person name="Mori M."/>
            <person name="Yoshida Y."/>
            <person name="Ohtoshi R."/>
            <person name="Malay A.D."/>
            <person name="Moran D.A.P."/>
            <person name="Tomita M."/>
            <person name="Numata K."/>
            <person name="Arakawa K."/>
        </authorList>
    </citation>
    <scope>NUCLEOTIDE SEQUENCE</scope>
</reference>